<gene>
    <name evidence="3" type="ORF">M9Y10_024896</name>
    <name evidence="2" type="ORF">M9Y10_042320</name>
</gene>
<name>A0ABR2GIH8_9EUKA</name>
<feature type="region of interest" description="Disordered" evidence="1">
    <location>
        <begin position="13"/>
        <end position="47"/>
    </location>
</feature>
<evidence type="ECO:0000313" key="4">
    <source>
        <dbReference type="Proteomes" id="UP001470230"/>
    </source>
</evidence>
<accession>A0ABR2GIH8</accession>
<comment type="caution">
    <text evidence="2">The sequence shown here is derived from an EMBL/GenBank/DDBJ whole genome shotgun (WGS) entry which is preliminary data.</text>
</comment>
<organism evidence="2 4">
    <name type="scientific">Tritrichomonas musculus</name>
    <dbReference type="NCBI Taxonomy" id="1915356"/>
    <lineage>
        <taxon>Eukaryota</taxon>
        <taxon>Metamonada</taxon>
        <taxon>Parabasalia</taxon>
        <taxon>Tritrichomonadida</taxon>
        <taxon>Tritrichomonadidae</taxon>
        <taxon>Tritrichomonas</taxon>
    </lineage>
</organism>
<evidence type="ECO:0000256" key="1">
    <source>
        <dbReference type="SAM" id="MobiDB-lite"/>
    </source>
</evidence>
<sequence>MFIFENLWKTQEHGFGPINTRPTGPGRGDKKNNSHKSGGDNGSPSDFKRTQDCILEFEDFRKQFFLLEDKIGERKVDILITSINYFLAHFYFNCVINVNQDKFFTLIFSRDKTKKVINFLFLIEPGTASIFLV</sequence>
<proteinExistence type="predicted"/>
<protein>
    <submittedName>
        <fullName evidence="2">Uncharacterized protein</fullName>
    </submittedName>
</protein>
<dbReference type="Proteomes" id="UP001470230">
    <property type="component" value="Unassembled WGS sequence"/>
</dbReference>
<evidence type="ECO:0000313" key="2">
    <source>
        <dbReference type="EMBL" id="KAK8833710.1"/>
    </source>
</evidence>
<evidence type="ECO:0000313" key="3">
    <source>
        <dbReference type="EMBL" id="KAK8843822.1"/>
    </source>
</evidence>
<dbReference type="EMBL" id="JAPFFF010000705">
    <property type="protein sequence ID" value="KAK8833710.1"/>
    <property type="molecule type" value="Genomic_DNA"/>
</dbReference>
<dbReference type="EMBL" id="JAPFFF010000034">
    <property type="protein sequence ID" value="KAK8843822.1"/>
    <property type="molecule type" value="Genomic_DNA"/>
</dbReference>
<reference evidence="2 4" key="1">
    <citation type="submission" date="2024-04" db="EMBL/GenBank/DDBJ databases">
        <title>Tritrichomonas musculus Genome.</title>
        <authorList>
            <person name="Alves-Ferreira E."/>
            <person name="Grigg M."/>
            <person name="Lorenzi H."/>
            <person name="Galac M."/>
        </authorList>
    </citation>
    <scope>NUCLEOTIDE SEQUENCE [LARGE SCALE GENOMIC DNA]</scope>
    <source>
        <strain evidence="2 4">EAF2021</strain>
    </source>
</reference>
<keyword evidence="4" id="KW-1185">Reference proteome</keyword>